<keyword evidence="1" id="KW-0732">Signal</keyword>
<evidence type="ECO:0000313" key="3">
    <source>
        <dbReference type="Proteomes" id="UP000663853"/>
    </source>
</evidence>
<evidence type="ECO:0008006" key="4">
    <source>
        <dbReference type="Google" id="ProtNLM"/>
    </source>
</evidence>
<dbReference type="Proteomes" id="UP000663853">
    <property type="component" value="Unassembled WGS sequence"/>
</dbReference>
<comment type="caution">
    <text evidence="2">The sequence shown here is derived from an EMBL/GenBank/DDBJ whole genome shotgun (WGS) entry which is preliminary data.</text>
</comment>
<gene>
    <name evidence="2" type="ORF">RDB_LOCUS33542</name>
</gene>
<protein>
    <recommendedName>
        <fullName evidence="4">Transmembrane protein</fullName>
    </recommendedName>
</protein>
<dbReference type="AlphaFoldDB" id="A0A8H2Y258"/>
<evidence type="ECO:0000256" key="1">
    <source>
        <dbReference type="SAM" id="SignalP"/>
    </source>
</evidence>
<accession>A0A8H2Y258</accession>
<organism evidence="2 3">
    <name type="scientific">Rhizoctonia solani</name>
    <dbReference type="NCBI Taxonomy" id="456999"/>
    <lineage>
        <taxon>Eukaryota</taxon>
        <taxon>Fungi</taxon>
        <taxon>Dikarya</taxon>
        <taxon>Basidiomycota</taxon>
        <taxon>Agaricomycotina</taxon>
        <taxon>Agaricomycetes</taxon>
        <taxon>Cantharellales</taxon>
        <taxon>Ceratobasidiaceae</taxon>
        <taxon>Rhizoctonia</taxon>
    </lineage>
</organism>
<evidence type="ECO:0000313" key="2">
    <source>
        <dbReference type="EMBL" id="CAE6438540.1"/>
    </source>
</evidence>
<name>A0A8H2Y258_9AGAM</name>
<dbReference type="EMBL" id="CAJMXA010000655">
    <property type="protein sequence ID" value="CAE6438540.1"/>
    <property type="molecule type" value="Genomic_DNA"/>
</dbReference>
<sequence>MQTFGRLLSVLTFLLSLGFIAQAMPAAPRAGLAVRQYNSPESYSPSNGGYTKPSSGNGVIGAPSNGGKTVDVLAMVTDLKAKVDAHVVVLAQVKVLAEAKTAVEALVVDIKACAAALVDVKIDLGVEVKTKIAVAVMAMISAIVKVCAAVSVKVGVQVCLALWAQIDVALHLLILTLKVCIPGFLKVIIDLGANLDDEVIVALKVVRLDLCAKMLVIVKALVVVN</sequence>
<reference evidence="2" key="1">
    <citation type="submission" date="2021-01" db="EMBL/GenBank/DDBJ databases">
        <authorList>
            <person name="Kaushik A."/>
        </authorList>
    </citation>
    <scope>NUCLEOTIDE SEQUENCE</scope>
    <source>
        <strain evidence="2">AG6-10EEA</strain>
    </source>
</reference>
<feature type="signal peptide" evidence="1">
    <location>
        <begin position="1"/>
        <end position="23"/>
    </location>
</feature>
<proteinExistence type="predicted"/>
<feature type="chain" id="PRO_5034368962" description="Transmembrane protein" evidence="1">
    <location>
        <begin position="24"/>
        <end position="225"/>
    </location>
</feature>